<protein>
    <submittedName>
        <fullName evidence="1">Uncharacterized protein</fullName>
    </submittedName>
</protein>
<organism evidence="1 2">
    <name type="scientific">Pseudosporangium ferrugineum</name>
    <dbReference type="NCBI Taxonomy" id="439699"/>
    <lineage>
        <taxon>Bacteria</taxon>
        <taxon>Bacillati</taxon>
        <taxon>Actinomycetota</taxon>
        <taxon>Actinomycetes</taxon>
        <taxon>Micromonosporales</taxon>
        <taxon>Micromonosporaceae</taxon>
        <taxon>Pseudosporangium</taxon>
    </lineage>
</organism>
<name>A0A2T0SET7_9ACTN</name>
<dbReference type="Proteomes" id="UP000239209">
    <property type="component" value="Unassembled WGS sequence"/>
</dbReference>
<dbReference type="AlphaFoldDB" id="A0A2T0SET7"/>
<reference evidence="1 2" key="1">
    <citation type="submission" date="2018-03" db="EMBL/GenBank/DDBJ databases">
        <title>Genomic Encyclopedia of Archaeal and Bacterial Type Strains, Phase II (KMG-II): from individual species to whole genera.</title>
        <authorList>
            <person name="Goeker M."/>
        </authorList>
    </citation>
    <scope>NUCLEOTIDE SEQUENCE [LARGE SCALE GENOMIC DNA]</scope>
    <source>
        <strain evidence="1 2">DSM 45348</strain>
    </source>
</reference>
<accession>A0A2T0SET7</accession>
<keyword evidence="2" id="KW-1185">Reference proteome</keyword>
<dbReference type="OrthoDB" id="3358456at2"/>
<sequence length="191" mass="19153">MYFPNSSAMDAAAGGRGPGATVLPWIAGTEPGQVLRYVTELAGHIGRLAGVVNGVGDSGDALRRAWPGGSASDGALGKLGETIAVFQRIVKAVETFQAELAGVATALTLIQQAYRSVVGSVNPVVASLLAHPHTHAAARSLAVSATSGLASFAGSTKATLDTIATVRVAAIVTLLATIAKELGSLLPGTAR</sequence>
<dbReference type="EMBL" id="PVZG01000002">
    <property type="protein sequence ID" value="PRY31935.1"/>
    <property type="molecule type" value="Genomic_DNA"/>
</dbReference>
<evidence type="ECO:0000313" key="2">
    <source>
        <dbReference type="Proteomes" id="UP000239209"/>
    </source>
</evidence>
<dbReference type="RefSeq" id="WP_106125169.1">
    <property type="nucleotide sequence ID" value="NZ_PVZG01000002.1"/>
</dbReference>
<comment type="caution">
    <text evidence="1">The sequence shown here is derived from an EMBL/GenBank/DDBJ whole genome shotgun (WGS) entry which is preliminary data.</text>
</comment>
<proteinExistence type="predicted"/>
<evidence type="ECO:0000313" key="1">
    <source>
        <dbReference type="EMBL" id="PRY31935.1"/>
    </source>
</evidence>
<gene>
    <name evidence="1" type="ORF">CLV70_102146</name>
</gene>